<gene>
    <name evidence="4" type="ORF">PG915_20620</name>
</gene>
<organism evidence="4">
    <name type="scientific">Vibrio chaetopteri</name>
    <dbReference type="NCBI Taxonomy" id="3016528"/>
    <lineage>
        <taxon>Bacteria</taxon>
        <taxon>Pseudomonadati</taxon>
        <taxon>Pseudomonadota</taxon>
        <taxon>Gammaproteobacteria</taxon>
        <taxon>Vibrionales</taxon>
        <taxon>Vibrionaceae</taxon>
        <taxon>Vibrio</taxon>
    </lineage>
</organism>
<reference evidence="4" key="1">
    <citation type="submission" date="2023-01" db="EMBL/GenBank/DDBJ databases">
        <title>Vibrio sp. CB1-14 genome sequencing.</title>
        <authorList>
            <person name="Otstavnykh N."/>
            <person name="Isaeva M."/>
            <person name="Meleshko D."/>
        </authorList>
    </citation>
    <scope>NUCLEOTIDE SEQUENCE</scope>
    <source>
        <strain evidence="4">CB1-14</strain>
    </source>
</reference>
<feature type="region of interest" description="Disordered" evidence="1">
    <location>
        <begin position="18"/>
        <end position="46"/>
    </location>
</feature>
<dbReference type="SUPFAM" id="SSF47473">
    <property type="entry name" value="EF-hand"/>
    <property type="match status" value="1"/>
</dbReference>
<dbReference type="RefSeq" id="WP_353498879.1">
    <property type="nucleotide sequence ID" value="NZ_CP115921.1"/>
</dbReference>
<dbReference type="GO" id="GO:0005509">
    <property type="term" value="F:calcium ion binding"/>
    <property type="evidence" value="ECO:0007669"/>
    <property type="project" value="InterPro"/>
</dbReference>
<name>A0AAU8BP07_9VIBR</name>
<protein>
    <submittedName>
        <fullName evidence="4">EF-hand domain-containing protein</fullName>
    </submittedName>
</protein>
<evidence type="ECO:0000313" key="4">
    <source>
        <dbReference type="EMBL" id="XCD17700.1"/>
    </source>
</evidence>
<dbReference type="PROSITE" id="PS00018">
    <property type="entry name" value="EF_HAND_1"/>
    <property type="match status" value="2"/>
</dbReference>
<accession>A0AAU8BP07</accession>
<sequence>MKKFALALSALLLAGAYHPAQAQEERRKPPSFEEMDANGDGLLTKDELKGRLLDELDLLDSDGDGALSESELPEPPKRRS</sequence>
<feature type="chain" id="PRO_5043717237" evidence="2">
    <location>
        <begin position="23"/>
        <end position="80"/>
    </location>
</feature>
<dbReference type="Pfam" id="PF13202">
    <property type="entry name" value="EF-hand_5"/>
    <property type="match status" value="2"/>
</dbReference>
<evidence type="ECO:0000256" key="2">
    <source>
        <dbReference type="SAM" id="SignalP"/>
    </source>
</evidence>
<feature type="domain" description="EF-hand" evidence="3">
    <location>
        <begin position="32"/>
        <end position="58"/>
    </location>
</feature>
<feature type="signal peptide" evidence="2">
    <location>
        <begin position="1"/>
        <end position="22"/>
    </location>
</feature>
<dbReference type="PROSITE" id="PS50222">
    <property type="entry name" value="EF_HAND_2"/>
    <property type="match status" value="1"/>
</dbReference>
<dbReference type="AlphaFoldDB" id="A0AAU8BP07"/>
<dbReference type="InterPro" id="IPR011992">
    <property type="entry name" value="EF-hand-dom_pair"/>
</dbReference>
<dbReference type="EMBL" id="CP115921">
    <property type="protein sequence ID" value="XCD17700.1"/>
    <property type="molecule type" value="Genomic_DNA"/>
</dbReference>
<dbReference type="KEGG" id="vck:PG915_20620"/>
<evidence type="ECO:0000256" key="1">
    <source>
        <dbReference type="SAM" id="MobiDB-lite"/>
    </source>
</evidence>
<keyword evidence="2" id="KW-0732">Signal</keyword>
<proteinExistence type="predicted"/>
<dbReference type="Gene3D" id="1.10.238.10">
    <property type="entry name" value="EF-hand"/>
    <property type="match status" value="1"/>
</dbReference>
<dbReference type="InterPro" id="IPR018247">
    <property type="entry name" value="EF_Hand_1_Ca_BS"/>
</dbReference>
<feature type="region of interest" description="Disordered" evidence="1">
    <location>
        <begin position="59"/>
        <end position="80"/>
    </location>
</feature>
<dbReference type="InterPro" id="IPR002048">
    <property type="entry name" value="EF_hand_dom"/>
</dbReference>
<evidence type="ECO:0000259" key="3">
    <source>
        <dbReference type="PROSITE" id="PS50222"/>
    </source>
</evidence>